<comment type="similarity">
    <text evidence="2 11">Belongs to the NDC80/HEC1 family.</text>
</comment>
<evidence type="ECO:0000256" key="9">
    <source>
        <dbReference type="ARBA" id="ARBA00023306"/>
    </source>
</evidence>
<comment type="subunit">
    <text evidence="11">Component of the NDC80 complex.</text>
</comment>
<dbReference type="InterPro" id="IPR038273">
    <property type="entry name" value="Ndc80_sf"/>
</dbReference>
<feature type="domain" description="Kinetochore protein NDC80 loop region" evidence="15">
    <location>
        <begin position="423"/>
        <end position="650"/>
    </location>
</feature>
<dbReference type="EMBL" id="LN890955">
    <property type="protein sequence ID" value="CUS14846.1"/>
    <property type="molecule type" value="Genomic_DNA"/>
</dbReference>
<evidence type="ECO:0000259" key="14">
    <source>
        <dbReference type="Pfam" id="PF03801"/>
    </source>
</evidence>
<keyword evidence="17" id="KW-1185">Reference proteome</keyword>
<comment type="subcellular location">
    <subcellularLocation>
        <location evidence="11">Chromosome</location>
        <location evidence="11">Centromere</location>
        <location evidence="11">Kinetochore</location>
    </subcellularLocation>
    <subcellularLocation>
        <location evidence="11">Nucleus</location>
    </subcellularLocation>
</comment>
<comment type="function">
    <text evidence="1 11">Acts as a component of the essential kinetochore-associated NDC80 complex, which is required for chromosome segregation and spindle checkpoint activity.</text>
</comment>
<dbReference type="GO" id="GO:0005634">
    <property type="term" value="C:nucleus"/>
    <property type="evidence" value="ECO:0007669"/>
    <property type="project" value="UniProtKB-SubCell"/>
</dbReference>
<evidence type="ECO:0000256" key="11">
    <source>
        <dbReference type="RuleBase" id="RU368072"/>
    </source>
</evidence>
<dbReference type="Gene3D" id="1.10.418.30">
    <property type="entry name" value="Ncd80 complex, Ncd80 subunit"/>
    <property type="match status" value="1"/>
</dbReference>
<proteinExistence type="inferred from homology"/>
<dbReference type="PANTHER" id="PTHR10643:SF2">
    <property type="entry name" value="KINETOCHORE PROTEIN NDC80 HOMOLOG"/>
    <property type="match status" value="1"/>
</dbReference>
<feature type="region of interest" description="Disordered" evidence="13">
    <location>
        <begin position="1"/>
        <end position="101"/>
    </location>
</feature>
<evidence type="ECO:0000256" key="8">
    <source>
        <dbReference type="ARBA" id="ARBA00023242"/>
    </source>
</evidence>
<evidence type="ECO:0000256" key="1">
    <source>
        <dbReference type="ARBA" id="ARBA00002772"/>
    </source>
</evidence>
<evidence type="ECO:0000256" key="10">
    <source>
        <dbReference type="ARBA" id="ARBA00023328"/>
    </source>
</evidence>
<feature type="coiled-coil region" evidence="12">
    <location>
        <begin position="555"/>
        <end position="632"/>
    </location>
</feature>
<evidence type="ECO:0000259" key="15">
    <source>
        <dbReference type="Pfam" id="PF24487"/>
    </source>
</evidence>
<evidence type="ECO:0000256" key="7">
    <source>
        <dbReference type="ARBA" id="ARBA00023054"/>
    </source>
</evidence>
<evidence type="ECO:0000256" key="6">
    <source>
        <dbReference type="ARBA" id="ARBA00022838"/>
    </source>
</evidence>
<sequence>MSQDPNLFSAFKRPRETVSGIPSSSMYSSGIPQPSSALKRSNSNSRPSNSRMSLAARPAYNQPDVLSTAKRDPSRYSARKSYAPSSQPPPSQRRSSVMRRSSMGAAAFSQMNSFFSSAASTAVQRDPRPLKDSAYRHEIAGKVFEYVVNNGFELEMKHTLGPNSLKSPTQKDFSMVFQWLYKRFDPNYNFQKAIENEVLPILKTLRYPYASTITKSQLAAVGSMNSWPQFLGILHWMMELAVTMERFQSGEFDDAAAAEGVDIAAEKIIFRYLTRCYSAWLVENDDHDEFLEEMAASFEDRQSGYKEELEMLESENEQLKKQLEEMDESADPLKKLEETRILLEGDKQKFVTYVERLELRIPKVTASNQKLKEEIEAVERELAELTAEKQSLQEAVDRQGLTPADIDRMNNDREKLSKSLSLISSKITEAKIQLSERESEASSKLEALERSVSRYNSLAYQIGIVPSLSRNAEGKDFELLILPTQTPENKLLADEVGYQPAQLLNRDLRHDIKPALNRLRQEIGARIHEAQDEAIKTQELIDRIVETLADKRDEVDTLHAKVRTAVDEYQELKETMAAEGNASNAEIEKLEKELASMRLNMSNGVLALEQRMQSVTIERDQLEHACHALREKFHGEVDKMLHEVIKFKVHIQESLENYENLAEEELAGNDKLLDS</sequence>
<dbReference type="AlphaFoldDB" id="A0A292Q4Y4"/>
<dbReference type="GO" id="GO:0051315">
    <property type="term" value="P:attachment of mitotic spindle microtubules to kinetochore"/>
    <property type="evidence" value="ECO:0007669"/>
    <property type="project" value="UniProtKB-UniRule"/>
</dbReference>
<dbReference type="PANTHER" id="PTHR10643">
    <property type="entry name" value="KINETOCHORE PROTEIN NDC80"/>
    <property type="match status" value="1"/>
</dbReference>
<accession>A0A292Q4Y4</accession>
<evidence type="ECO:0000256" key="13">
    <source>
        <dbReference type="SAM" id="MobiDB-lite"/>
    </source>
</evidence>
<dbReference type="FunFam" id="1.10.418.30:FF:000001">
    <property type="entry name" value="Probable kinetochore protein ndc80"/>
    <property type="match status" value="1"/>
</dbReference>
<evidence type="ECO:0000256" key="4">
    <source>
        <dbReference type="ARBA" id="ARBA00022618"/>
    </source>
</evidence>
<keyword evidence="10 11" id="KW-0137">Centromere</keyword>
<evidence type="ECO:0000256" key="3">
    <source>
        <dbReference type="ARBA" id="ARBA00022454"/>
    </source>
</evidence>
<gene>
    <name evidence="16" type="ORF">GSTUAT00001131001</name>
</gene>
<reference evidence="16" key="1">
    <citation type="submission" date="2015-10" db="EMBL/GenBank/DDBJ databases">
        <authorList>
            <person name="Regsiter A."/>
            <person name="william w."/>
        </authorList>
    </citation>
    <scope>NUCLEOTIDE SEQUENCE</scope>
    <source>
        <strain evidence="16">Montdore</strain>
    </source>
</reference>
<feature type="compositionally biased region" description="Low complexity" evidence="13">
    <location>
        <begin position="92"/>
        <end position="101"/>
    </location>
</feature>
<dbReference type="GO" id="GO:0051301">
    <property type="term" value="P:cell division"/>
    <property type="evidence" value="ECO:0007669"/>
    <property type="project" value="UniProtKB-UniRule"/>
</dbReference>
<dbReference type="Pfam" id="PF03801">
    <property type="entry name" value="Ndc80_HEC"/>
    <property type="match status" value="1"/>
</dbReference>
<protein>
    <recommendedName>
        <fullName evidence="11">Kinetochore protein NDC80</fullName>
    </recommendedName>
</protein>
<dbReference type="InterPro" id="IPR055260">
    <property type="entry name" value="Ndc80_CH"/>
</dbReference>
<feature type="compositionally biased region" description="Low complexity" evidence="13">
    <location>
        <begin position="19"/>
        <end position="53"/>
    </location>
</feature>
<dbReference type="InterPro" id="IPR005550">
    <property type="entry name" value="Kinetochore_Ndc80"/>
</dbReference>
<dbReference type="GO" id="GO:0031262">
    <property type="term" value="C:Ndc80 complex"/>
    <property type="evidence" value="ECO:0007669"/>
    <property type="project" value="UniProtKB-UniRule"/>
</dbReference>
<name>A0A292Q4Y4_9PEZI</name>
<dbReference type="InterPro" id="IPR057091">
    <property type="entry name" value="NDC80_loop"/>
</dbReference>
<keyword evidence="5 11" id="KW-0498">Mitosis</keyword>
<keyword evidence="4 11" id="KW-0132">Cell division</keyword>
<evidence type="ECO:0000256" key="2">
    <source>
        <dbReference type="ARBA" id="ARBA00007050"/>
    </source>
</evidence>
<feature type="coiled-coil region" evidence="12">
    <location>
        <begin position="295"/>
        <end position="402"/>
    </location>
</feature>
<dbReference type="Proteomes" id="UP001412239">
    <property type="component" value="Unassembled WGS sequence"/>
</dbReference>
<keyword evidence="7 12" id="KW-0175">Coiled coil</keyword>
<dbReference type="Pfam" id="PF24487">
    <property type="entry name" value="NDC80_loop"/>
    <property type="match status" value="1"/>
</dbReference>
<keyword evidence="8 11" id="KW-0539">Nucleus</keyword>
<evidence type="ECO:0000256" key="12">
    <source>
        <dbReference type="SAM" id="Coils"/>
    </source>
</evidence>
<organism evidence="16 17">
    <name type="scientific">Tuber aestivum</name>
    <name type="common">summer truffle</name>
    <dbReference type="NCBI Taxonomy" id="59557"/>
    <lineage>
        <taxon>Eukaryota</taxon>
        <taxon>Fungi</taxon>
        <taxon>Dikarya</taxon>
        <taxon>Ascomycota</taxon>
        <taxon>Pezizomycotina</taxon>
        <taxon>Pezizomycetes</taxon>
        <taxon>Pezizales</taxon>
        <taxon>Tuberaceae</taxon>
        <taxon>Tuber</taxon>
    </lineage>
</organism>
<evidence type="ECO:0000313" key="17">
    <source>
        <dbReference type="Proteomes" id="UP001412239"/>
    </source>
</evidence>
<evidence type="ECO:0000313" key="16">
    <source>
        <dbReference type="EMBL" id="CUS14846.1"/>
    </source>
</evidence>
<keyword evidence="6 11" id="KW-0995">Kinetochore</keyword>
<dbReference type="Gene3D" id="6.10.250.1950">
    <property type="match status" value="1"/>
</dbReference>
<keyword evidence="9 11" id="KW-0131">Cell cycle</keyword>
<feature type="domain" description="Kinetochore protein Ndc80 CH" evidence="14">
    <location>
        <begin position="93"/>
        <end position="246"/>
    </location>
</feature>
<evidence type="ECO:0000256" key="5">
    <source>
        <dbReference type="ARBA" id="ARBA00022776"/>
    </source>
</evidence>
<keyword evidence="3 11" id="KW-0158">Chromosome</keyword>